<evidence type="ECO:0000313" key="1">
    <source>
        <dbReference type="EMBL" id="OWK64145.1"/>
    </source>
</evidence>
<protein>
    <submittedName>
        <fullName evidence="1">Uncharacterized protein</fullName>
    </submittedName>
</protein>
<dbReference type="Proteomes" id="UP000197619">
    <property type="component" value="Unassembled WGS sequence"/>
</dbReference>
<comment type="caution">
    <text evidence="1">The sequence shown here is derived from an EMBL/GenBank/DDBJ whole genome shotgun (WGS) entry which is preliminary data.</text>
</comment>
<dbReference type="EMBL" id="MUZQ01000005">
    <property type="protein sequence ID" value="OWK64145.1"/>
    <property type="molecule type" value="Genomic_DNA"/>
</dbReference>
<sequence>MQHVCLYVYITWASVEEFRKDTEARLFLSETRVPFPCRWQRHAVVLNDTKVLAETTTKQPLETRSQMRRKRL</sequence>
<name>A0A218VDK1_9PASE</name>
<proteinExistence type="predicted"/>
<organism evidence="1 2">
    <name type="scientific">Lonchura striata</name>
    <name type="common">white-rumped munia</name>
    <dbReference type="NCBI Taxonomy" id="40157"/>
    <lineage>
        <taxon>Eukaryota</taxon>
        <taxon>Metazoa</taxon>
        <taxon>Chordata</taxon>
        <taxon>Craniata</taxon>
        <taxon>Vertebrata</taxon>
        <taxon>Euteleostomi</taxon>
        <taxon>Archelosauria</taxon>
        <taxon>Archosauria</taxon>
        <taxon>Dinosauria</taxon>
        <taxon>Saurischia</taxon>
        <taxon>Theropoda</taxon>
        <taxon>Coelurosauria</taxon>
        <taxon>Aves</taxon>
        <taxon>Neognathae</taxon>
        <taxon>Neoaves</taxon>
        <taxon>Telluraves</taxon>
        <taxon>Australaves</taxon>
        <taxon>Passeriformes</taxon>
        <taxon>Passeroidea</taxon>
        <taxon>Estrildidae</taxon>
        <taxon>Estrildinae</taxon>
        <taxon>Lonchura</taxon>
    </lineage>
</organism>
<dbReference type="AlphaFoldDB" id="A0A218VDK1"/>
<gene>
    <name evidence="1" type="ORF">RLOC_00011037</name>
</gene>
<accession>A0A218VDK1</accession>
<reference evidence="1 2" key="1">
    <citation type="submission" date="2017-05" db="EMBL/GenBank/DDBJ databases">
        <title>Genome of assembly of the Bengalese finch, Lonchura striata domestica.</title>
        <authorList>
            <person name="Colquitt B.M."/>
            <person name="Brainard M.S."/>
        </authorList>
    </citation>
    <scope>NUCLEOTIDE SEQUENCE [LARGE SCALE GENOMIC DNA]</scope>
    <source>
        <strain evidence="1">White83orange57</strain>
    </source>
</reference>
<evidence type="ECO:0000313" key="2">
    <source>
        <dbReference type="Proteomes" id="UP000197619"/>
    </source>
</evidence>
<keyword evidence="2" id="KW-1185">Reference proteome</keyword>